<sequence>MLQVVHCINSALDTYTLTSKGQFQGIQLKMLLWTAAKATTVAEFETCMGKIQSISEGAFKWLENKPASQWSRSHFKETTKCDMLLNNMCESFNATILQARDKPSGMLTGEDTLLSHDVNGN</sequence>
<dbReference type="AlphaFoldDB" id="A0ABD1RYS0"/>
<keyword evidence="2" id="KW-1185">Reference proteome</keyword>
<reference evidence="2" key="1">
    <citation type="submission" date="2024-07" db="EMBL/GenBank/DDBJ databases">
        <title>Two chromosome-level genome assemblies of Korean endemic species Abeliophyllum distichum and Forsythia ovata (Oleaceae).</title>
        <authorList>
            <person name="Jang H."/>
        </authorList>
    </citation>
    <scope>NUCLEOTIDE SEQUENCE [LARGE SCALE GENOMIC DNA]</scope>
</reference>
<evidence type="ECO:0000313" key="2">
    <source>
        <dbReference type="Proteomes" id="UP001604336"/>
    </source>
</evidence>
<comment type="caution">
    <text evidence="1">The sequence shown here is derived from an EMBL/GenBank/DDBJ whole genome shotgun (WGS) entry which is preliminary data.</text>
</comment>
<evidence type="ECO:0008006" key="3">
    <source>
        <dbReference type="Google" id="ProtNLM"/>
    </source>
</evidence>
<dbReference type="EMBL" id="JBFOLK010000008">
    <property type="protein sequence ID" value="KAL2493336.1"/>
    <property type="molecule type" value="Genomic_DNA"/>
</dbReference>
<name>A0ABD1RYS0_9LAMI</name>
<protein>
    <recommendedName>
        <fullName evidence="3">Pectinesterase inhibitor domain-containing protein</fullName>
    </recommendedName>
</protein>
<evidence type="ECO:0000313" key="1">
    <source>
        <dbReference type="EMBL" id="KAL2493336.1"/>
    </source>
</evidence>
<dbReference type="Proteomes" id="UP001604336">
    <property type="component" value="Unassembled WGS sequence"/>
</dbReference>
<organism evidence="1 2">
    <name type="scientific">Abeliophyllum distichum</name>
    <dbReference type="NCBI Taxonomy" id="126358"/>
    <lineage>
        <taxon>Eukaryota</taxon>
        <taxon>Viridiplantae</taxon>
        <taxon>Streptophyta</taxon>
        <taxon>Embryophyta</taxon>
        <taxon>Tracheophyta</taxon>
        <taxon>Spermatophyta</taxon>
        <taxon>Magnoliopsida</taxon>
        <taxon>eudicotyledons</taxon>
        <taxon>Gunneridae</taxon>
        <taxon>Pentapetalae</taxon>
        <taxon>asterids</taxon>
        <taxon>lamiids</taxon>
        <taxon>Lamiales</taxon>
        <taxon>Oleaceae</taxon>
        <taxon>Forsythieae</taxon>
        <taxon>Abeliophyllum</taxon>
    </lineage>
</organism>
<dbReference type="PANTHER" id="PTHR31973:SF187">
    <property type="entry name" value="MUTATOR TRANSPOSASE MUDRA PROTEIN"/>
    <property type="match status" value="1"/>
</dbReference>
<accession>A0ABD1RYS0</accession>
<proteinExistence type="predicted"/>
<dbReference type="PANTHER" id="PTHR31973">
    <property type="entry name" value="POLYPROTEIN, PUTATIVE-RELATED"/>
    <property type="match status" value="1"/>
</dbReference>
<gene>
    <name evidence="1" type="ORF">Adt_28964</name>
</gene>